<dbReference type="PROSITE" id="PS50181">
    <property type="entry name" value="FBOX"/>
    <property type="match status" value="1"/>
</dbReference>
<gene>
    <name evidence="1" type="ORF">CRE_26155</name>
</gene>
<dbReference type="Proteomes" id="UP000008281">
    <property type="component" value="Unassembled WGS sequence"/>
</dbReference>
<dbReference type="PANTHER" id="PTHR21503:SF8">
    <property type="entry name" value="F-BOX ASSOCIATED DOMAIN-CONTAINING PROTEIN-RELATED"/>
    <property type="match status" value="1"/>
</dbReference>
<evidence type="ECO:0000313" key="1">
    <source>
        <dbReference type="EMBL" id="EFP07388.1"/>
    </source>
</evidence>
<proteinExistence type="predicted"/>
<name>E3LQH5_CAERE</name>
<dbReference type="HOGENOM" id="CLU_108180_0_0_1"/>
<protein>
    <submittedName>
        <fullName evidence="1">Uncharacterized protein</fullName>
    </submittedName>
</protein>
<dbReference type="Pfam" id="PF00646">
    <property type="entry name" value="F-box"/>
    <property type="match status" value="1"/>
</dbReference>
<keyword evidence="2" id="KW-1185">Reference proteome</keyword>
<reference evidence="1" key="1">
    <citation type="submission" date="2007-07" db="EMBL/GenBank/DDBJ databases">
        <title>PCAP assembly of the Caenorhabditis remanei genome.</title>
        <authorList>
            <consortium name="The Caenorhabditis remanei Sequencing Consortium"/>
            <person name="Wilson R.K."/>
        </authorList>
    </citation>
    <scope>NUCLEOTIDE SEQUENCE [LARGE SCALE GENOMIC DNA]</scope>
    <source>
        <strain evidence="1">PB4641</strain>
    </source>
</reference>
<dbReference type="AlphaFoldDB" id="E3LQH5"/>
<organism evidence="2">
    <name type="scientific">Caenorhabditis remanei</name>
    <name type="common">Caenorhabditis vulgaris</name>
    <dbReference type="NCBI Taxonomy" id="31234"/>
    <lineage>
        <taxon>Eukaryota</taxon>
        <taxon>Metazoa</taxon>
        <taxon>Ecdysozoa</taxon>
        <taxon>Nematoda</taxon>
        <taxon>Chromadorea</taxon>
        <taxon>Rhabditida</taxon>
        <taxon>Rhabditina</taxon>
        <taxon>Rhabditomorpha</taxon>
        <taxon>Rhabditoidea</taxon>
        <taxon>Rhabditidae</taxon>
        <taxon>Peloderinae</taxon>
        <taxon>Caenorhabditis</taxon>
    </lineage>
</organism>
<dbReference type="PANTHER" id="PTHR21503">
    <property type="entry name" value="F-BOX-CONTAINING HYPOTHETICAL PROTEIN C.ELEGANS"/>
    <property type="match status" value="1"/>
</dbReference>
<evidence type="ECO:0000313" key="2">
    <source>
        <dbReference type="Proteomes" id="UP000008281"/>
    </source>
</evidence>
<dbReference type="InterPro" id="IPR001810">
    <property type="entry name" value="F-box_dom"/>
</dbReference>
<accession>E3LQH5</accession>
<dbReference type="EMBL" id="DS268413">
    <property type="protein sequence ID" value="EFP07388.1"/>
    <property type="molecule type" value="Genomic_DNA"/>
</dbReference>
<sequence>MMKILKLPIIVQREIFSCMDYEEVFHFSLCSKQLFYRIKSLQLVRFSNIQFVQFLFSQNYFGVVIMPKNGDPRLHFERIISVILEESERKQFGQIEMAGNMMKFRRQTAEDKLVAVYGCKSQMESIRSAIYTHVCNLFGDDVEYRMWNFNEDTHWINRESV</sequence>